<reference evidence="8 9" key="2">
    <citation type="journal article" date="2014" name="J. Gen. Appl. Microbiol.">
        <title>The early diverging ascomycetous budding yeast Saitoella complicata has three histone deacetylases belonging to the Clr6, Hos2, and Rpd3 lineages.</title>
        <authorList>
            <person name="Nishida H."/>
            <person name="Matsumoto T."/>
            <person name="Kondo S."/>
            <person name="Hamamoto M."/>
            <person name="Yoshikawa H."/>
        </authorList>
    </citation>
    <scope>NUCLEOTIDE SEQUENCE [LARGE SCALE GENOMIC DNA]</scope>
    <source>
        <strain evidence="8 9">NRRL Y-17804</strain>
    </source>
</reference>
<evidence type="ECO:0000256" key="1">
    <source>
        <dbReference type="ARBA" id="ARBA00022723"/>
    </source>
</evidence>
<dbReference type="AlphaFoldDB" id="A0A0E9NDB4"/>
<keyword evidence="1" id="KW-0479">Metal-binding</keyword>
<feature type="region of interest" description="Disordered" evidence="6">
    <location>
        <begin position="424"/>
        <end position="514"/>
    </location>
</feature>
<feature type="compositionally biased region" description="Gly residues" evidence="6">
    <location>
        <begin position="570"/>
        <end position="584"/>
    </location>
</feature>
<dbReference type="SUPFAM" id="SSF57667">
    <property type="entry name" value="beta-beta-alpha zinc fingers"/>
    <property type="match status" value="1"/>
</dbReference>
<proteinExistence type="predicted"/>
<keyword evidence="3 5" id="KW-0863">Zinc-finger</keyword>
<reference evidence="8 9" key="1">
    <citation type="journal article" date="2011" name="J. Gen. Appl. Microbiol.">
        <title>Draft genome sequencing of the enigmatic yeast Saitoella complicata.</title>
        <authorList>
            <person name="Nishida H."/>
            <person name="Hamamoto M."/>
            <person name="Sugiyama J."/>
        </authorList>
    </citation>
    <scope>NUCLEOTIDE SEQUENCE [LARGE SCALE GENOMIC DNA]</scope>
    <source>
        <strain evidence="8 9">NRRL Y-17804</strain>
    </source>
</reference>
<keyword evidence="2" id="KW-0677">Repeat</keyword>
<dbReference type="OMA" id="PMAITHR"/>
<comment type="caution">
    <text evidence="8">The sequence shown here is derived from an EMBL/GenBank/DDBJ whole genome shotgun (WGS) entry which is preliminary data.</text>
</comment>
<keyword evidence="4" id="KW-0862">Zinc</keyword>
<name>A0A0E9NDB4_SAICN</name>
<feature type="domain" description="C2H2-type" evidence="7">
    <location>
        <begin position="516"/>
        <end position="543"/>
    </location>
</feature>
<dbReference type="InterPro" id="IPR036236">
    <property type="entry name" value="Znf_C2H2_sf"/>
</dbReference>
<dbReference type="PANTHER" id="PTHR14003:SF19">
    <property type="entry name" value="YY2 TRANSCRIPTION FACTOR"/>
    <property type="match status" value="1"/>
</dbReference>
<dbReference type="Gene3D" id="3.30.160.60">
    <property type="entry name" value="Classic Zinc Finger"/>
    <property type="match status" value="2"/>
</dbReference>
<evidence type="ECO:0000256" key="2">
    <source>
        <dbReference type="ARBA" id="ARBA00022737"/>
    </source>
</evidence>
<feature type="compositionally biased region" description="Basic and acidic residues" evidence="6">
    <location>
        <begin position="295"/>
        <end position="308"/>
    </location>
</feature>
<sequence length="601" mass="66246">MKLHTPSVPLAERIPTHCWAIVSTPCFLQVSGNLRALRFGAVGAPRLISAAREGLRHGLPPSTQYRIEALTAYRVLRTAYRESYSRSPGLRGFTSVYGRVYTQPGALLRSRQLLCTGMGLDDMLGNYSLHDERRDRSSHQQLPSVSQMIPPVPQPPPRPTLPPPSSLEMPSLPPIASLLSMGDNRPPQPSEPRISPALPPPPHLSPTSHPRSRQNYSPPLSHPNYPHHSSSSYSPPNPQSHAFSQGSGNYQQYKYAQSLPNTPILMNQRPTTSSTLAVSIPHTPMSVGAASSTYEYERERERERERESYFPPQPQSMGAPVSIPPYARQNSSEYGWPNSRSSQAQKQQSYQQQRRSYPDDPYAGSASGWEPYPITDRRRASFTLGASPGTTIPSYLSMASMGGHGQGVQGQGMESIRERIVQPSHGRTQGYGGGQQPATLQTHQTYPQSTFESRYSTSLQPHPFAPTQSSTAPQPPASQPLPTPPTHRPPQQHQHQHPFTQHPPYSDDPHNTSPRFTCPACSKVFSRPSSLKIHGYSHTGERPFVCTVPGCGRAFSVRSNMRRHMRVHGGEVGGGGGGGGGQGGREVRRAVERYLDEREQR</sequence>
<feature type="compositionally biased region" description="Low complexity" evidence="6">
    <location>
        <begin position="339"/>
        <end position="355"/>
    </location>
</feature>
<dbReference type="FunFam" id="3.30.160.60:FF:000425">
    <property type="entry name" value="PLAG1 like zinc finger 1"/>
    <property type="match status" value="1"/>
</dbReference>
<dbReference type="SMART" id="SM00355">
    <property type="entry name" value="ZnF_C2H2"/>
    <property type="match status" value="2"/>
</dbReference>
<feature type="region of interest" description="Disordered" evidence="6">
    <location>
        <begin position="131"/>
        <end position="246"/>
    </location>
</feature>
<dbReference type="PANTHER" id="PTHR14003">
    <property type="entry name" value="TRANSCRIPTIONAL REPRESSOR PROTEIN YY"/>
    <property type="match status" value="1"/>
</dbReference>
<dbReference type="STRING" id="698492.A0A0E9NDB4"/>
<dbReference type="Pfam" id="PF00096">
    <property type="entry name" value="zf-C2H2"/>
    <property type="match status" value="2"/>
</dbReference>
<feature type="region of interest" description="Disordered" evidence="6">
    <location>
        <begin position="277"/>
        <end position="373"/>
    </location>
</feature>
<feature type="compositionally biased region" description="Basic and acidic residues" evidence="6">
    <location>
        <begin position="585"/>
        <end position="601"/>
    </location>
</feature>
<evidence type="ECO:0000256" key="6">
    <source>
        <dbReference type="SAM" id="MobiDB-lite"/>
    </source>
</evidence>
<dbReference type="InterPro" id="IPR013087">
    <property type="entry name" value="Znf_C2H2_type"/>
</dbReference>
<evidence type="ECO:0000256" key="3">
    <source>
        <dbReference type="ARBA" id="ARBA00022771"/>
    </source>
</evidence>
<reference evidence="8 9" key="3">
    <citation type="journal article" date="2015" name="Genome Announc.">
        <title>Draft Genome Sequence of the Archiascomycetous Yeast Saitoella complicata.</title>
        <authorList>
            <person name="Yamauchi K."/>
            <person name="Kondo S."/>
            <person name="Hamamoto M."/>
            <person name="Takahashi Y."/>
            <person name="Ogura Y."/>
            <person name="Hayashi T."/>
            <person name="Nishida H."/>
        </authorList>
    </citation>
    <scope>NUCLEOTIDE SEQUENCE [LARGE SCALE GENOMIC DNA]</scope>
    <source>
        <strain evidence="8 9">NRRL Y-17804</strain>
    </source>
</reference>
<dbReference type="FunFam" id="3.30.160.60:FF:000125">
    <property type="entry name" value="Putative zinc finger protein 143"/>
    <property type="match status" value="1"/>
</dbReference>
<evidence type="ECO:0000256" key="4">
    <source>
        <dbReference type="ARBA" id="ARBA00022833"/>
    </source>
</evidence>
<dbReference type="GO" id="GO:0000981">
    <property type="term" value="F:DNA-binding transcription factor activity, RNA polymerase II-specific"/>
    <property type="evidence" value="ECO:0007669"/>
    <property type="project" value="UniProtKB-ARBA"/>
</dbReference>
<gene>
    <name evidence="8" type="ORF">G7K_2043-t1</name>
</gene>
<keyword evidence="9" id="KW-1185">Reference proteome</keyword>
<feature type="compositionally biased region" description="Polar residues" evidence="6">
    <location>
        <begin position="436"/>
        <end position="460"/>
    </location>
</feature>
<dbReference type="GO" id="GO:0005667">
    <property type="term" value="C:transcription regulator complex"/>
    <property type="evidence" value="ECO:0007669"/>
    <property type="project" value="TreeGrafter"/>
</dbReference>
<feature type="compositionally biased region" description="Low complexity" evidence="6">
    <location>
        <begin position="205"/>
        <end position="234"/>
    </location>
</feature>
<feature type="compositionally biased region" description="Low complexity" evidence="6">
    <location>
        <begin position="489"/>
        <end position="504"/>
    </location>
</feature>
<accession>A0A0E9NDB4</accession>
<dbReference type="GO" id="GO:0008270">
    <property type="term" value="F:zinc ion binding"/>
    <property type="evidence" value="ECO:0007669"/>
    <property type="project" value="UniProtKB-KW"/>
</dbReference>
<dbReference type="GO" id="GO:0000978">
    <property type="term" value="F:RNA polymerase II cis-regulatory region sequence-specific DNA binding"/>
    <property type="evidence" value="ECO:0007669"/>
    <property type="project" value="TreeGrafter"/>
</dbReference>
<evidence type="ECO:0000313" key="8">
    <source>
        <dbReference type="EMBL" id="GAO47847.1"/>
    </source>
</evidence>
<evidence type="ECO:0000259" key="7">
    <source>
        <dbReference type="PROSITE" id="PS50157"/>
    </source>
</evidence>
<feature type="compositionally biased region" description="Pro residues" evidence="6">
    <location>
        <begin position="473"/>
        <end position="488"/>
    </location>
</feature>
<organism evidence="8 9">
    <name type="scientific">Saitoella complicata (strain BCRC 22490 / CBS 7301 / JCM 7358 / NBRC 10748 / NRRL Y-17804)</name>
    <dbReference type="NCBI Taxonomy" id="698492"/>
    <lineage>
        <taxon>Eukaryota</taxon>
        <taxon>Fungi</taxon>
        <taxon>Dikarya</taxon>
        <taxon>Ascomycota</taxon>
        <taxon>Taphrinomycotina</taxon>
        <taxon>Taphrinomycotina incertae sedis</taxon>
        <taxon>Saitoella</taxon>
    </lineage>
</organism>
<dbReference type="PROSITE" id="PS00028">
    <property type="entry name" value="ZINC_FINGER_C2H2_1"/>
    <property type="match status" value="2"/>
</dbReference>
<dbReference type="Proteomes" id="UP000033140">
    <property type="component" value="Unassembled WGS sequence"/>
</dbReference>
<feature type="domain" description="C2H2-type" evidence="7">
    <location>
        <begin position="544"/>
        <end position="573"/>
    </location>
</feature>
<evidence type="ECO:0000313" key="9">
    <source>
        <dbReference type="Proteomes" id="UP000033140"/>
    </source>
</evidence>
<dbReference type="EMBL" id="BACD03000011">
    <property type="protein sequence ID" value="GAO47847.1"/>
    <property type="molecule type" value="Genomic_DNA"/>
</dbReference>
<feature type="compositionally biased region" description="Pro residues" evidence="6">
    <location>
        <begin position="150"/>
        <end position="165"/>
    </location>
</feature>
<evidence type="ECO:0000256" key="5">
    <source>
        <dbReference type="PROSITE-ProRule" id="PRU00042"/>
    </source>
</evidence>
<dbReference type="GO" id="GO:0000785">
    <property type="term" value="C:chromatin"/>
    <property type="evidence" value="ECO:0007669"/>
    <property type="project" value="TreeGrafter"/>
</dbReference>
<dbReference type="PROSITE" id="PS50157">
    <property type="entry name" value="ZINC_FINGER_C2H2_2"/>
    <property type="match status" value="2"/>
</dbReference>
<feature type="region of interest" description="Disordered" evidence="6">
    <location>
        <begin position="568"/>
        <end position="601"/>
    </location>
</feature>
<protein>
    <recommendedName>
        <fullName evidence="7">C2H2-type domain-containing protein</fullName>
    </recommendedName>
</protein>